<dbReference type="STRING" id="157733.AB986_05840"/>
<dbReference type="Pfam" id="PF09902">
    <property type="entry name" value="DUF2129"/>
    <property type="match status" value="1"/>
</dbReference>
<proteinExistence type="inferred from homology"/>
<accession>A0A0J6CR54</accession>
<keyword evidence="1" id="KW-0963">Cytoplasm</keyword>
<keyword evidence="3" id="KW-1185">Reference proteome</keyword>
<comment type="subcellular location">
    <subcellularLocation>
        <location evidence="1">Cytoplasm</location>
    </subcellularLocation>
</comment>
<dbReference type="PATRIC" id="fig|157733.3.peg.3406"/>
<dbReference type="GeneID" id="301328421"/>
<dbReference type="HAMAP" id="MF_01126">
    <property type="entry name" value="UPF0298"/>
    <property type="match status" value="1"/>
</dbReference>
<reference evidence="2" key="1">
    <citation type="submission" date="2015-06" db="EMBL/GenBank/DDBJ databases">
        <authorList>
            <person name="Liu B."/>
            <person name="Wang J."/>
            <person name="Zhu Y."/>
            <person name="Liu G."/>
            <person name="Chen Q."/>
            <person name="Zheng C."/>
            <person name="Che J."/>
            <person name="Ge C."/>
            <person name="Shi H."/>
            <person name="Pan Z."/>
            <person name="Liu X."/>
        </authorList>
    </citation>
    <scope>NUCLEOTIDE SEQUENCE [LARGE SCALE GENOMIC DNA]</scope>
    <source>
        <strain evidence="2">DSM 16346</strain>
    </source>
</reference>
<dbReference type="NCBIfam" id="NF002777">
    <property type="entry name" value="PRK02886.1"/>
    <property type="match status" value="1"/>
</dbReference>
<dbReference type="GO" id="GO:0005737">
    <property type="term" value="C:cytoplasm"/>
    <property type="evidence" value="ECO:0007669"/>
    <property type="project" value="UniProtKB-SubCell"/>
</dbReference>
<dbReference type="OrthoDB" id="2990788at2"/>
<dbReference type="InterPro" id="IPR016979">
    <property type="entry name" value="DUF2129"/>
</dbReference>
<comment type="caution">
    <text evidence="2">The sequence shown here is derived from an EMBL/GenBank/DDBJ whole genome shotgun (WGS) entry which is preliminary data.</text>
</comment>
<gene>
    <name evidence="2" type="ORF">AB986_05840</name>
</gene>
<evidence type="ECO:0000256" key="1">
    <source>
        <dbReference type="HAMAP-Rule" id="MF_01126"/>
    </source>
</evidence>
<dbReference type="Proteomes" id="UP000035996">
    <property type="component" value="Unassembled WGS sequence"/>
</dbReference>
<dbReference type="EMBL" id="LELK01000001">
    <property type="protein sequence ID" value="KMM38791.1"/>
    <property type="molecule type" value="Genomic_DNA"/>
</dbReference>
<dbReference type="PIRSF" id="PIRSF031653">
    <property type="entry name" value="UCP031653"/>
    <property type="match status" value="1"/>
</dbReference>
<dbReference type="AlphaFoldDB" id="A0A0J6CR54"/>
<organism evidence="2 3">
    <name type="scientific">Guptibacillus hwajinpoensis</name>
    <dbReference type="NCBI Taxonomy" id="208199"/>
    <lineage>
        <taxon>Bacteria</taxon>
        <taxon>Bacillati</taxon>
        <taxon>Bacillota</taxon>
        <taxon>Bacilli</taxon>
        <taxon>Bacillales</taxon>
        <taxon>Guptibacillaceae</taxon>
        <taxon>Guptibacillus</taxon>
    </lineage>
</organism>
<evidence type="ECO:0000313" key="3">
    <source>
        <dbReference type="Proteomes" id="UP000035996"/>
    </source>
</evidence>
<sequence>MFVERVGLAVYIQSLKHAKQLRRFGNVHYVSSKQKYVVIYINLDQLEATKERLNSLHFVKRVEPSKRPEVQTEYQNAKPDKAKQYDYKMGL</sequence>
<name>A0A0J6CR54_9BACL</name>
<protein>
    <recommendedName>
        <fullName evidence="1">UPF0298 protein AB986_05840</fullName>
    </recommendedName>
</protein>
<evidence type="ECO:0000313" key="2">
    <source>
        <dbReference type="EMBL" id="KMM38791.1"/>
    </source>
</evidence>
<dbReference type="RefSeq" id="WP_048309924.1">
    <property type="nucleotide sequence ID" value="NZ_CP119526.1"/>
</dbReference>
<comment type="similarity">
    <text evidence="1">Belongs to the UPF0298 family.</text>
</comment>